<evidence type="ECO:0000313" key="6">
    <source>
        <dbReference type="EMBL" id="QIG42003.1"/>
    </source>
</evidence>
<dbReference type="SUPFAM" id="SSF55781">
    <property type="entry name" value="GAF domain-like"/>
    <property type="match status" value="1"/>
</dbReference>
<feature type="domain" description="HTH iclR-type" evidence="4">
    <location>
        <begin position="15"/>
        <end position="75"/>
    </location>
</feature>
<dbReference type="Pfam" id="PF01614">
    <property type="entry name" value="IclR_C"/>
    <property type="match status" value="1"/>
</dbReference>
<dbReference type="EMBL" id="CP049257">
    <property type="protein sequence ID" value="QIG42003.1"/>
    <property type="molecule type" value="Genomic_DNA"/>
</dbReference>
<dbReference type="PROSITE" id="PS51078">
    <property type="entry name" value="ICLR_ED"/>
    <property type="match status" value="1"/>
</dbReference>
<keyword evidence="1" id="KW-0805">Transcription regulation</keyword>
<dbReference type="InterPro" id="IPR005471">
    <property type="entry name" value="Tscrpt_reg_IclR_N"/>
</dbReference>
<evidence type="ECO:0000256" key="1">
    <source>
        <dbReference type="ARBA" id="ARBA00023015"/>
    </source>
</evidence>
<dbReference type="PROSITE" id="PS51077">
    <property type="entry name" value="HTH_ICLR"/>
    <property type="match status" value="1"/>
</dbReference>
<evidence type="ECO:0000256" key="2">
    <source>
        <dbReference type="ARBA" id="ARBA00023125"/>
    </source>
</evidence>
<feature type="domain" description="IclR-ED" evidence="5">
    <location>
        <begin position="76"/>
        <end position="260"/>
    </location>
</feature>
<dbReference type="InterPro" id="IPR014757">
    <property type="entry name" value="Tscrpt_reg_IclR_C"/>
</dbReference>
<keyword evidence="3" id="KW-0804">Transcription</keyword>
<reference evidence="6 7" key="1">
    <citation type="submission" date="2020-02" db="EMBL/GenBank/DDBJ databases">
        <title>Full genome sequence of Nocardioides sp. R-3366.</title>
        <authorList>
            <person name="Im W.-T."/>
        </authorList>
    </citation>
    <scope>NUCLEOTIDE SEQUENCE [LARGE SCALE GENOMIC DNA]</scope>
    <source>
        <strain evidence="6 7">R-3366</strain>
    </source>
</reference>
<dbReference type="PANTHER" id="PTHR30136:SF34">
    <property type="entry name" value="TRANSCRIPTIONAL REGULATOR"/>
    <property type="match status" value="1"/>
</dbReference>
<dbReference type="SUPFAM" id="SSF46785">
    <property type="entry name" value="Winged helix' DNA-binding domain"/>
    <property type="match status" value="1"/>
</dbReference>
<dbReference type="RefSeq" id="WP_165228883.1">
    <property type="nucleotide sequence ID" value="NZ_CP049257.1"/>
</dbReference>
<accession>A0A6G6WA30</accession>
<evidence type="ECO:0000259" key="5">
    <source>
        <dbReference type="PROSITE" id="PS51078"/>
    </source>
</evidence>
<dbReference type="GO" id="GO:0003677">
    <property type="term" value="F:DNA binding"/>
    <property type="evidence" value="ECO:0007669"/>
    <property type="project" value="UniProtKB-KW"/>
</dbReference>
<name>A0A6G6WA30_9ACTN</name>
<dbReference type="Pfam" id="PF09339">
    <property type="entry name" value="HTH_IclR"/>
    <property type="match status" value="1"/>
</dbReference>
<dbReference type="InterPro" id="IPR036388">
    <property type="entry name" value="WH-like_DNA-bd_sf"/>
</dbReference>
<gene>
    <name evidence="6" type="ORF">G5V58_03730</name>
</gene>
<evidence type="ECO:0000256" key="3">
    <source>
        <dbReference type="ARBA" id="ARBA00023163"/>
    </source>
</evidence>
<dbReference type="AlphaFoldDB" id="A0A6G6WA30"/>
<dbReference type="InterPro" id="IPR036390">
    <property type="entry name" value="WH_DNA-bd_sf"/>
</dbReference>
<dbReference type="Gene3D" id="3.30.450.40">
    <property type="match status" value="1"/>
</dbReference>
<organism evidence="6 7">
    <name type="scientific">Nocardioides anomalus</name>
    <dbReference type="NCBI Taxonomy" id="2712223"/>
    <lineage>
        <taxon>Bacteria</taxon>
        <taxon>Bacillati</taxon>
        <taxon>Actinomycetota</taxon>
        <taxon>Actinomycetes</taxon>
        <taxon>Propionibacteriales</taxon>
        <taxon>Nocardioidaceae</taxon>
        <taxon>Nocardioides</taxon>
    </lineage>
</organism>
<protein>
    <submittedName>
        <fullName evidence="6">Helix-turn-helix domain-containing protein</fullName>
    </submittedName>
</protein>
<dbReference type="InterPro" id="IPR050707">
    <property type="entry name" value="HTH_MetabolicPath_Reg"/>
</dbReference>
<dbReference type="InterPro" id="IPR029016">
    <property type="entry name" value="GAF-like_dom_sf"/>
</dbReference>
<proteinExistence type="predicted"/>
<dbReference type="PANTHER" id="PTHR30136">
    <property type="entry name" value="HELIX-TURN-HELIX TRANSCRIPTIONAL REGULATOR, ICLR FAMILY"/>
    <property type="match status" value="1"/>
</dbReference>
<dbReference type="GO" id="GO:0045892">
    <property type="term" value="P:negative regulation of DNA-templated transcription"/>
    <property type="evidence" value="ECO:0007669"/>
    <property type="project" value="TreeGrafter"/>
</dbReference>
<sequence length="285" mass="31079">MPTDSAGDADDRDYVRSLIRGLDVMRAFSADRPVMTLTQVAEQAGMNRAAARRFLLTLVREGYAEVQGRNFRLRPKVLELGRSVLPTMTFADLAQPLLDDLAAELDETCYVTVLDGQSVVYILRASGRRLIGINLEVGSRMPAYLMSSGRVLAGALPPEQRRKWVNAVRLERHTDKTVRTKAELAKVVTEAGRQGWCVVDEEYEIGMRSLSVALGDREGHVFAAVNVTCPSSRVSVAKMNGPFLRALQGLATHLRDAMPSDGLAADLAVAGSESVALDRLAQPRG</sequence>
<evidence type="ECO:0000259" key="4">
    <source>
        <dbReference type="PROSITE" id="PS51077"/>
    </source>
</evidence>
<dbReference type="Proteomes" id="UP000502996">
    <property type="component" value="Chromosome"/>
</dbReference>
<dbReference type="Gene3D" id="1.10.10.10">
    <property type="entry name" value="Winged helix-like DNA-binding domain superfamily/Winged helix DNA-binding domain"/>
    <property type="match status" value="1"/>
</dbReference>
<evidence type="ECO:0000313" key="7">
    <source>
        <dbReference type="Proteomes" id="UP000502996"/>
    </source>
</evidence>
<dbReference type="KEGG" id="nano:G5V58_03730"/>
<keyword evidence="2" id="KW-0238">DNA-binding</keyword>
<keyword evidence="7" id="KW-1185">Reference proteome</keyword>
<dbReference type="GO" id="GO:0003700">
    <property type="term" value="F:DNA-binding transcription factor activity"/>
    <property type="evidence" value="ECO:0007669"/>
    <property type="project" value="TreeGrafter"/>
</dbReference>
<dbReference type="SMART" id="SM00346">
    <property type="entry name" value="HTH_ICLR"/>
    <property type="match status" value="1"/>
</dbReference>